<dbReference type="InterPro" id="IPR001881">
    <property type="entry name" value="EGF-like_Ca-bd_dom"/>
</dbReference>
<dbReference type="FunFam" id="4.10.400.10:FF:000034">
    <property type="entry name" value="Low-density lipoprotein receptor-related protein 2"/>
    <property type="match status" value="5"/>
</dbReference>
<evidence type="ECO:0000256" key="16">
    <source>
        <dbReference type="ARBA" id="ARBA00037878"/>
    </source>
</evidence>
<feature type="disulfide bond" evidence="18">
    <location>
        <begin position="2841"/>
        <end position="2859"/>
    </location>
</feature>
<dbReference type="InterPro" id="IPR000033">
    <property type="entry name" value="LDLR_classB_rpt"/>
</dbReference>
<evidence type="ECO:0000256" key="19">
    <source>
        <dbReference type="PROSITE-ProRule" id="PRU00461"/>
    </source>
</evidence>
<dbReference type="InterPro" id="IPR002172">
    <property type="entry name" value="LDrepeatLR_classA_rpt"/>
</dbReference>
<dbReference type="Pfam" id="PF16472">
    <property type="entry name" value="DUF5050"/>
    <property type="match status" value="1"/>
</dbReference>
<dbReference type="InterPro" id="IPR009030">
    <property type="entry name" value="Growth_fac_rcpt_cys_sf"/>
</dbReference>
<feature type="disulfide bond" evidence="18">
    <location>
        <begin position="2914"/>
        <end position="2926"/>
    </location>
</feature>
<dbReference type="SMART" id="SM00135">
    <property type="entry name" value="LY"/>
    <property type="match status" value="30"/>
</dbReference>
<feature type="disulfide bond" evidence="18">
    <location>
        <begin position="1230"/>
        <end position="1245"/>
    </location>
</feature>
<feature type="repeat" description="LDL-receptor class B" evidence="19">
    <location>
        <begin position="2078"/>
        <end position="2119"/>
    </location>
</feature>
<feature type="disulfide bond" evidence="18">
    <location>
        <begin position="3673"/>
        <end position="3685"/>
    </location>
</feature>
<dbReference type="InterPro" id="IPR000152">
    <property type="entry name" value="EGF-type_Asp/Asn_hydroxyl_site"/>
</dbReference>
<feature type="disulfide bond" evidence="18">
    <location>
        <begin position="1352"/>
        <end position="1367"/>
    </location>
</feature>
<accession>A0A8B7ZFL6</accession>
<feature type="domain" description="EGF-like" evidence="22">
    <location>
        <begin position="3240"/>
        <end position="3281"/>
    </location>
</feature>
<dbReference type="SMART" id="SM00181">
    <property type="entry name" value="EGF"/>
    <property type="match status" value="22"/>
</dbReference>
<dbReference type="Proteomes" id="UP000694845">
    <property type="component" value="Unplaced"/>
</dbReference>
<feature type="disulfide bond" evidence="18">
    <location>
        <begin position="4049"/>
        <end position="4067"/>
    </location>
</feature>
<feature type="disulfide bond" evidence="18">
    <location>
        <begin position="3046"/>
        <end position="3064"/>
    </location>
</feature>
<keyword evidence="8" id="KW-0677">Repeat</keyword>
<keyword evidence="3" id="KW-1003">Cell membrane</keyword>
<feature type="disulfide bond" evidence="18">
    <location>
        <begin position="364"/>
        <end position="376"/>
    </location>
</feature>
<dbReference type="PROSITE" id="PS50026">
    <property type="entry name" value="EGF_3"/>
    <property type="match status" value="3"/>
</dbReference>
<feature type="disulfide bond" evidence="18">
    <location>
        <begin position="4006"/>
        <end position="4024"/>
    </location>
</feature>
<keyword evidence="10 21" id="KW-1133">Transmembrane helix</keyword>
<feature type="disulfide bond" evidence="18">
    <location>
        <begin position="187"/>
        <end position="202"/>
    </location>
</feature>
<dbReference type="GeneID" id="110986664"/>
<feature type="disulfide bond" evidence="18">
    <location>
        <begin position="175"/>
        <end position="193"/>
    </location>
</feature>
<feature type="disulfide bond" evidence="18">
    <location>
        <begin position="4042"/>
        <end position="4054"/>
    </location>
</feature>
<dbReference type="InterPro" id="IPR032485">
    <property type="entry name" value="LRP1-like_beta_prop"/>
</dbReference>
<feature type="disulfide bond" evidence="18">
    <location>
        <begin position="3841"/>
        <end position="3859"/>
    </location>
</feature>
<dbReference type="Pfam" id="PF07645">
    <property type="entry name" value="EGF_CA"/>
    <property type="match status" value="2"/>
</dbReference>
<feature type="disulfide bond" evidence="18">
    <location>
        <begin position="3932"/>
        <end position="3947"/>
    </location>
</feature>
<feature type="disulfide bond" evidence="18">
    <location>
        <begin position="3874"/>
        <end position="3886"/>
    </location>
</feature>
<dbReference type="GO" id="GO:0006898">
    <property type="term" value="P:receptor-mediated endocytosis"/>
    <property type="evidence" value="ECO:0007669"/>
    <property type="project" value="TreeGrafter"/>
</dbReference>
<dbReference type="FunFam" id="4.10.400.10:FF:000002">
    <property type="entry name" value="Low-density lipoprotein receptor-related protein 1"/>
    <property type="match status" value="2"/>
</dbReference>
<keyword evidence="9" id="KW-0106">Calcium</keyword>
<dbReference type="InterPro" id="IPR000742">
    <property type="entry name" value="EGF"/>
</dbReference>
<feature type="disulfide bond" evidence="18">
    <location>
        <begin position="226"/>
        <end position="241"/>
    </location>
</feature>
<evidence type="ECO:0000256" key="5">
    <source>
        <dbReference type="ARBA" id="ARBA00022583"/>
    </source>
</evidence>
<dbReference type="PROSITE" id="PS50068">
    <property type="entry name" value="LDLRA_2"/>
    <property type="match status" value="36"/>
</dbReference>
<evidence type="ECO:0000256" key="2">
    <source>
        <dbReference type="ARBA" id="ARBA00009939"/>
    </source>
</evidence>
<feature type="disulfide bond" evidence="18">
    <location>
        <begin position="3753"/>
        <end position="3765"/>
    </location>
</feature>
<feature type="repeat" description="LDL-receptor class B" evidence="19">
    <location>
        <begin position="2350"/>
        <end position="2393"/>
    </location>
</feature>
<feature type="disulfide bond" evidence="18">
    <location>
        <begin position="371"/>
        <end position="389"/>
    </location>
</feature>
<keyword evidence="14" id="KW-0168">Coated pit</keyword>
<dbReference type="FunFam" id="4.10.400.10:FF:000065">
    <property type="entry name" value="Transmembrane protease serine 7"/>
    <property type="match status" value="1"/>
</dbReference>
<evidence type="ECO:0000313" key="23">
    <source>
        <dbReference type="Proteomes" id="UP000694845"/>
    </source>
</evidence>
<feature type="disulfide bond" evidence="18">
    <location>
        <begin position="3893"/>
        <end position="3908"/>
    </location>
</feature>
<dbReference type="GO" id="GO:0016324">
    <property type="term" value="C:apical plasma membrane"/>
    <property type="evidence" value="ECO:0007669"/>
    <property type="project" value="TreeGrafter"/>
</dbReference>
<dbReference type="SUPFAM" id="SSF57184">
    <property type="entry name" value="Growth factor receptor domain"/>
    <property type="match status" value="3"/>
</dbReference>
<feature type="disulfide bond" evidence="18">
    <location>
        <begin position="3881"/>
        <end position="3899"/>
    </location>
</feature>
<feature type="disulfide bond" evidence="18">
    <location>
        <begin position="3920"/>
        <end position="3938"/>
    </location>
</feature>
<evidence type="ECO:0000256" key="15">
    <source>
        <dbReference type="ARBA" id="ARBA00023180"/>
    </source>
</evidence>
<comment type="similarity">
    <text evidence="2">Belongs to the LDLR family.</text>
</comment>
<feature type="disulfide bond" evidence="18">
    <location>
        <begin position="3913"/>
        <end position="3925"/>
    </location>
</feature>
<feature type="disulfide bond" evidence="18">
    <location>
        <begin position="3184"/>
        <end position="3199"/>
    </location>
</feature>
<feature type="disulfide bond" evidence="18">
    <location>
        <begin position="2875"/>
        <end position="2887"/>
    </location>
</feature>
<dbReference type="InterPro" id="IPR018097">
    <property type="entry name" value="EGF_Ca-bd_CS"/>
</dbReference>
<dbReference type="PRINTS" id="PR00261">
    <property type="entry name" value="LDLRECEPTOR"/>
</dbReference>
<dbReference type="GO" id="GO:0043235">
    <property type="term" value="C:receptor complex"/>
    <property type="evidence" value="ECO:0007669"/>
    <property type="project" value="TreeGrafter"/>
</dbReference>
<dbReference type="InterPro" id="IPR056588">
    <property type="entry name" value="EGF_LRP2"/>
</dbReference>
<feature type="disulfide bond" evidence="18">
    <location>
        <begin position="1431"/>
        <end position="1446"/>
    </location>
</feature>
<dbReference type="PROSITE" id="PS00022">
    <property type="entry name" value="EGF_1"/>
    <property type="match status" value="1"/>
</dbReference>
<dbReference type="InterPro" id="IPR051221">
    <property type="entry name" value="LDLR-related"/>
</dbReference>
<dbReference type="InterPro" id="IPR023415">
    <property type="entry name" value="LDLR_class-A_CS"/>
</dbReference>
<feature type="disulfide bond" evidence="18">
    <location>
        <begin position="3205"/>
        <end position="3217"/>
    </location>
</feature>
<feature type="repeat" description="LDL-receptor class B" evidence="19">
    <location>
        <begin position="1705"/>
        <end position="1748"/>
    </location>
</feature>
<organism evidence="23 24">
    <name type="scientific">Acanthaster planci</name>
    <name type="common">Crown-of-thorns starfish</name>
    <dbReference type="NCBI Taxonomy" id="133434"/>
    <lineage>
        <taxon>Eukaryota</taxon>
        <taxon>Metazoa</taxon>
        <taxon>Echinodermata</taxon>
        <taxon>Eleutherozoa</taxon>
        <taxon>Asterozoa</taxon>
        <taxon>Asteroidea</taxon>
        <taxon>Valvatacea</taxon>
        <taxon>Valvatida</taxon>
        <taxon>Acanthasteridae</taxon>
        <taxon>Acanthaster</taxon>
    </lineage>
</organism>
<feature type="disulfide bond" evidence="18">
    <location>
        <begin position="3039"/>
        <end position="3051"/>
    </location>
</feature>
<feature type="domain" description="EGF-like" evidence="22">
    <location>
        <begin position="4116"/>
        <end position="4150"/>
    </location>
</feature>
<dbReference type="Pfam" id="PF00058">
    <property type="entry name" value="Ldl_recept_b"/>
    <property type="match status" value="4"/>
</dbReference>
<feature type="disulfide bond" evidence="18">
    <location>
        <begin position="1172"/>
        <end position="1184"/>
    </location>
</feature>
<evidence type="ECO:0000256" key="7">
    <source>
        <dbReference type="ARBA" id="ARBA00022729"/>
    </source>
</evidence>
<feature type="disulfide bond" evidence="18">
    <location>
        <begin position="3172"/>
        <end position="3190"/>
    </location>
</feature>
<gene>
    <name evidence="24" type="primary">LOC110986664</name>
</gene>
<feature type="disulfide bond" evidence="18">
    <location>
        <begin position="4061"/>
        <end position="4076"/>
    </location>
</feature>
<feature type="disulfide bond" evidence="18">
    <location>
        <begin position="2921"/>
        <end position="2939"/>
    </location>
</feature>
<dbReference type="Gene3D" id="4.10.400.10">
    <property type="entry name" value="Low-density Lipoprotein Receptor"/>
    <property type="match status" value="35"/>
</dbReference>
<feature type="disulfide bond" evidence="18">
    <location>
        <begin position="266"/>
        <end position="281"/>
    </location>
</feature>
<dbReference type="SMART" id="SM00179">
    <property type="entry name" value="EGF_CA"/>
    <property type="match status" value="8"/>
</dbReference>
<feature type="disulfide bond" evidence="18">
    <location>
        <begin position="1253"/>
        <end position="1265"/>
    </location>
</feature>
<dbReference type="Pfam" id="PF00057">
    <property type="entry name" value="Ldl_recept_a"/>
    <property type="match status" value="32"/>
</dbReference>
<evidence type="ECO:0000313" key="24">
    <source>
        <dbReference type="RefSeq" id="XP_022104409.1"/>
    </source>
</evidence>
<dbReference type="FunFam" id="2.120.10.30:FF:000008">
    <property type="entry name" value="Low-density lipoprotein receptor-related protein 4"/>
    <property type="match status" value="1"/>
</dbReference>
<keyword evidence="4 17" id="KW-0245">EGF-like domain</keyword>
<dbReference type="PANTHER" id="PTHR22722">
    <property type="entry name" value="LOW-DENSITY LIPOPROTEIN RECEPTOR-RELATED PROTEIN 2-RELATED"/>
    <property type="match status" value="1"/>
</dbReference>
<feature type="disulfide bond" evidence="18">
    <location>
        <begin position="1312"/>
        <end position="1327"/>
    </location>
</feature>
<feature type="disulfide bond" evidence="18">
    <location>
        <begin position="3814"/>
        <end position="3829"/>
    </location>
</feature>
<evidence type="ECO:0000256" key="21">
    <source>
        <dbReference type="SAM" id="Phobius"/>
    </source>
</evidence>
<feature type="repeat" description="LDL-receptor class B" evidence="19">
    <location>
        <begin position="1660"/>
        <end position="1702"/>
    </location>
</feature>
<dbReference type="FunFam" id="2.120.10.30:FF:000241">
    <property type="entry name" value="Low-density lipoprotein receptor-related protein 6"/>
    <property type="match status" value="5"/>
</dbReference>
<feature type="disulfide bond" evidence="18">
    <location>
        <begin position="3125"/>
        <end position="3137"/>
    </location>
</feature>
<feature type="disulfide bond" evidence="18">
    <location>
        <begin position="1260"/>
        <end position="1278"/>
    </location>
</feature>
<keyword evidence="5" id="KW-0254">Endocytosis</keyword>
<feature type="disulfide bond" evidence="18">
    <location>
        <begin position="325"/>
        <end position="337"/>
    </location>
</feature>
<comment type="caution">
    <text evidence="17">Lacks conserved residue(s) required for the propagation of feature annotation.</text>
</comment>
<dbReference type="PROSITE" id="PS01209">
    <property type="entry name" value="LDLRA_1"/>
    <property type="match status" value="17"/>
</dbReference>
<dbReference type="SUPFAM" id="SSF57424">
    <property type="entry name" value="LDL receptor-like module"/>
    <property type="match status" value="36"/>
</dbReference>
<dbReference type="InterPro" id="IPR049883">
    <property type="entry name" value="NOTCH1_EGF-like"/>
</dbReference>
<feature type="disulfide bond" evidence="18">
    <location>
        <begin position="305"/>
        <end position="320"/>
    </location>
</feature>
<feature type="disulfide bond" evidence="18">
    <location>
        <begin position="1191"/>
        <end position="1206"/>
    </location>
</feature>
<feature type="disulfide bond" evidence="18">
    <location>
        <begin position="1333"/>
        <end position="1345"/>
    </location>
</feature>
<feature type="region of interest" description="Disordered" evidence="20">
    <location>
        <begin position="4661"/>
        <end position="4686"/>
    </location>
</feature>
<evidence type="ECO:0000256" key="1">
    <source>
        <dbReference type="ARBA" id="ARBA00004251"/>
    </source>
</evidence>
<keyword evidence="11 21" id="KW-0472">Membrane</keyword>
<feature type="disulfide bond" evidence="18">
    <location>
        <begin position="344"/>
        <end position="359"/>
    </location>
</feature>
<dbReference type="Pfam" id="PF14670">
    <property type="entry name" value="FXa_inhibition"/>
    <property type="match status" value="4"/>
</dbReference>
<dbReference type="SMART" id="SM00192">
    <property type="entry name" value="LDLa"/>
    <property type="match status" value="36"/>
</dbReference>
<dbReference type="KEGG" id="aplc:110986664"/>
<feature type="disulfide bond" evidence="18">
    <location>
        <begin position="3004"/>
        <end position="3022"/>
    </location>
</feature>
<dbReference type="Gene3D" id="4.10.1220.10">
    <property type="entry name" value="EGF-type module"/>
    <property type="match status" value="1"/>
</dbReference>
<feature type="disulfide bond" evidence="18">
    <location>
        <begin position="3834"/>
        <end position="3846"/>
    </location>
</feature>
<dbReference type="CDD" id="cd00054">
    <property type="entry name" value="EGF_CA"/>
    <property type="match status" value="1"/>
</dbReference>
<feature type="repeat" description="LDL-receptor class B" evidence="19">
    <location>
        <begin position="3455"/>
        <end position="3498"/>
    </location>
</feature>
<dbReference type="OrthoDB" id="21182at2759"/>
<keyword evidence="6 21" id="KW-0812">Transmembrane</keyword>
<protein>
    <submittedName>
        <fullName evidence="24">Low-density lipoprotein receptor-related protein 2-like isoform X1</fullName>
    </submittedName>
</protein>
<feature type="disulfide bond" evidence="18">
    <location>
        <begin position="2997"/>
        <end position="3009"/>
    </location>
</feature>
<feature type="disulfide bond" evidence="18">
    <location>
        <begin position="1179"/>
        <end position="1197"/>
    </location>
</feature>
<dbReference type="InterPro" id="IPR026823">
    <property type="entry name" value="cEGF"/>
</dbReference>
<feature type="transmembrane region" description="Helical" evidence="21">
    <location>
        <begin position="4548"/>
        <end position="4571"/>
    </location>
</feature>
<sequence length="4695" mass="522080">MYFIFYSLRSCSRTGFNLCYIPSYTIYTTGVDAHLHASHMGNHQKMVFHSTTGRCSLWATKGDPGFPFMGPAEFTSNNRRKPTLDKLKCMGERALECSRRERSQLKSCDCRLQVVTGAVQIVAHDANSSCARPVNVPGRKNCTRMLRGYSALLAILILAVTGVSQRACPAGHYQCDSGQCISLAWRCNGVFNCDDRSDELGCDYGTCSTTEYQCPSGMCITQSWLCDGIEDCPDREDESNCPQVTCTPDEFRCASGVSCIPSFWLCDYFNDCEDGSDEQGCDFPTCSAEQWTCDSGQCINDNLHCSGQVDCWDRSDEQNCSSARCHPTRTRCGSGECLPGYYRCDHYSDCWDASDEVNCTHDACTRDQFTCNSGQCIQSSYVCDGVMDCSDASDEIHCVGTFSCPPQQWPCPESFRKCIALDKLCDGRQDCPSGEDEQTPCSTNSCGFLSCEYRCHSAPNGGICYCDAGYVVSSNNRSCEDFDECSHWGYCEQGCENVPSSYQCSCAEGYLLEANGHCRSLARDVPYLLVSSGQTITRSNLNGQQATSITTVPQFATPGHLAYHYAQGKIFFSSPNSDKVFSCNFRGGNPSSPQVVVQLVGNSGISELAVDWVSDKLYILENMGNRIEMANLDGSHRTTVIGSSLKSPSGLALDPVNGFMFFGDANLQQDTWHTYYSNYVETQKIERAFMDGSHRFVLTDQKVYTVSGIAVDIPASRIYWVDHTLDCLVTITYDGHKRYTILEGGLVLPNSQMLAIYDRYAFIADHTRDAVLRADRFNWTSDITVSLPGSEEEANGVAVYHSSLQPIAPNPCGTDNGGCQHLCVVTRQSDNQGIGYQCKCDIGYKLNEDSANCTRVTSFLLVHYDRLYRGLPLDSSEDYDCMQPLVTSFPTFFYHSYFDAASGFVFYTAFHTLQRAALDGTDERVIQSPHMNYIGQLSYDWLSKNVYWVDYNRNLIAALKMDDVFETETVIYQSSSVSYFSYINVAPLGGYLFWYEYYGRQLKRSWLDGSHVETLLSSHELNRLYSLTVDHRDSLLFWSSLITDSIWHCDFDGQSRTEVTTHGIPPWTVSVFGSYAFFTYKTKVYRVDKNEGSWPLEMYDFSTVSFQVKVYSEDVQGGENECSRLGLNGGCSHFCFGAPSGQRTCGCPILMKLGSDQQSCEPDPDGLHAWNCTQTEYKCADASCIRQFQECNGHADCPNGEDEQGCVGRCRTDMTCEDDPGICIGWSKRCNNVTDCADGSDEQNCIDHRRDTCSDVSFNCSDGTCILQSWRCDTVEDCPDGSDEVNCEGYTCPTDHFSCSSVMRCIPATEVCDGYNDCGDRSDEANCGAQVNCSSWMFSCHSGNCIPRYWRCDNQFDCADGSDELDCPSGGNVCLLEDSFRCVSSRICIPGRWQCDGIADCDDSSDEPDTCPPVVCTGFQCDTCVPDWWVCDGFSDCRDGSDEVGCPTPTFVCPAEYWLCPDTTQCIAFASVCDLTEDCPHGEDEGPQCNDAFCSENNGGCSHRCLDTPFGVECTCPPGFYLNTTKHCMDIDECAHVGTCSQDCSNGLGTFQCFCTDEYLLEPDGRTCKVTDPSTPYLIVTRRGEVMRFSLLEQRMDVIHNSNYEPITASDFDSVTGNIYFSNSQDDNLLRTDINGSSAEAVYSNGIAYVEAIAVDWVGRNIYWADRVIDVIEVSSLDRDHRAVLISQNISKPRGLCLDPSEGSRYIFWADWGQLPRLERAGLDGQDRTVIVSEDLYWPNGVTLDLPTKKVYFGDGRLDFIDSCNYDGTGRRRVVMRSLGQSRIHSITIFEDYMFWTDKGNNEILAAKKFNGENMTLYYPYVYSLIDLHVYHPAKQPSGPNPCSSNPCSHLCVLSSKESTGYSCLCPVGQTLQADDSCRAADTFLVVVLRRMIQGISLDPTDLSLNSIQTVTSWDAYDVDFDKDNGLLYWSSAVVEGHEEDSAYRSIMRAEFSGVNSSMEFAPTAYLGSPVGIAIDHLSRNIYWTNPDKHTIEVMRLDGDSNYRRNVVENSGGETSVIFDPAAICVDPGNGVMYWAENGGMGLSPAITRANMDGSGMSTIITDNLGHTDFITLDIEQQKLYWTEGINQVIERCNVDGTGRETVVEDVHHGMGITVYGNYLYYADSAYEKIFRVDKETGQNPVVMRSNMRELKALRVVARPGPTSNACTESNGGCQHLCLPTGPNTRACGCAVGFILESDGITCGNLSSFAVVSQLKVTRGFGLEGTDHPEAMVPIGGRSRYTLHVDVHVAEQYIYIADYDPSNRNNGDRNGIRRIKPDGSGFQNIAVDSLGHWGTRGLTVDWIAGNVYWSSAHVEESFVEVSQLDGSLRKVLWKTRDDKPRAMAVNPIKRYLYWADYGQTPKIVRSFLDCTNRTELVTRSILIPRDICVDVQTHDVFWVDSNVEVLEKIDWQGGNRQTIRAELPRPYGLAVFRDSVYWVDRNLEKIFQASKLPNSNKDPVVFRRDLESLRDIAIFDASNQPSVADSSACSVNNGGCEHLCFAMPEGVAVSRICQCSVGYLADNGQDCLNFTSYLVYVVPRGIRSVNFDPRNEAVPSQQIQVDNLRSLVVHDTLQRLYWVKDNHLMYVSIHGGPIVDVKELDIGSSVHIALDWIHNRLYFASYYRNAIYSTDLDGNDLQLVTHVRQPLQLIINPCLRVMYFTSTHSWFLNIVYWSSTGGGPKERLAFIISHSPEVTIDFTDGWLYYTSLFSSVRRIKLDGSVQETVLNNYDSINWILVHGDFLYFTQGSYIKRIEKDTGADLTVISSSRGSHISSLHVYNGELQTCTSTPCNVQNGGCSHGCMGTVDGSVRCTCPDDLIIGNDGRVCVPTNATCSGTTEFTCADGSCIPISWACDLDSDCGDSSDEAPYFCFDHTCESSEFQCNNGRCVPSSYRCDFDNDCRDNSDENDCPFPTCGVDEYTCPNARCIPLSYLCDEYDDCRDGNHTDERNCPEVTCRPGFVSCPNNHICIHPYWRCDGDNDCLDNSDENPLYCQQQDCTENGHRCDSGQCISGLWLCDDDLDCLDGSDEGAYCNSVDFTCAANYFTCDNKNCIHSTWICDSDNDCGDGSDEDERHNCDEHQCSEDFYTCRQNRPNRNRCIPMQWLCDGLSDCEHADDEDNCTRTTCDVDQFACDNGLCIPQSWFCDHDNDCGDQSDEGGHCDYRTCSSSEFTCRNGRCIPASWQCDTDNDCRDYSDEQNCATPPPCQDGYFECLNGNCILDSLVCDKTNDCTDMSDEMHCDINECDNLEANQCEHYCNDTRTGYFCSCQAGYTLEANGKTCRDNNECNEIPGVCSQLCENTRGSYFCKCAEGYDEERDGRTCKHTQGGDASLIFSNRYYIRKLSLDGQQYDLIKDGLFNAIALDYDLKENRLYYLDTGTDKIYRMFFNSTEAEVIVPYALGSGQGLAVDWVGRKLYWLDSARDVLEVSELDGTLRKTLVFQDMVHPRAISVDPRNGSLYWTDWGLRAYIGRMGMDGSNPTRIINEGLVWPNGLTVCYACDKLYWADAHLNYIGFSNMDGSYVHKLPGEELAHPYAVSVFEEYIYWTDWDHGAIFRANKSTGANRTMMREVLHRPFDIHVLHPLRQDQSLVNPCGSNNGGCSHLCLLAPEGGYTCTCPDNFILSTDGQNCLANCSVLEYRCADNSGCIPLSWKCDTEADCPDGSDELPSCPVRHCDLGYFQCDNLQCVAGFQLCNGEDDCGDGSDEPMCDQTHCQAWEFRCSTGNCILHNQVCDQRNNCPDGSDENAEVCQSRTCSPGYFQCDNGYCIPEAWRCDFDNDCGDNSDEPHRECQQVTCPSGWESCRTNYRCIPSWAICNGYDNCRDNSDEENCEERTCDPGQFRCSNHQCIPQRWHCDFELDCDDGSDESADCPFRSCSESEFRCATQQCIPTRWVCDHDDDCGDMSDELACINHQCLEGYVKCTSGHCINENYLCDGDRDCLDYSDEINCPTRLPGGLYCFASEFTCNNTLCIRTDWVCDGDNDCGDGSDELLSICATRECDTSTRYRCYNGRCIPQWKTCDEVDDCGDASDENNHDLCQAPVECLPGQYKCPSGACIPGNYICDAYNDCGDSADERGCNDGPCAESTCEGNCTDTDWGHICACFEGLELGPDHLTCVDINECQSNPCPQLCNNIKGSYQCQCAPGYFDKGTRGMDCKADGDQPTFVFGDGSDIRRYNNNTKKYTAVAYEQGLIQDIDYNVGQDALYWVDIAHSAIKRARFPANEDQLAVVQKTISNLNRPQGISVDWIAGNVYWTDLGIKTVPTGRRRRQASSSTSPRVAVAKLDGRYSKDLITTAINKPTAIAVNPVRGVLYWTDTGTEPKIEIAWMNGGSRSVLVSDGVSNPTGLTIDFANYGTVYFCDNKENRIESMNWNGEQRKLLKRGDYLEHPFQLEVFSSFLHITTEPIDFSGKILTLDKLGRGIPTTLIRDINLPSGLVVRQEQRYPNHYVNRCDKNPCSHLCLLTPQIAGNRVTDGYVCDCPNGDVFKSGSTSTCSGAKEEPTPLPRLPNCQCKNGGSCISPGKCECPSGFEGDTCEKRTPLKHGGPSGGATAAIVVVVLIIVVVGAVFGFFLIRRYRNRTSKSGADGAVSYRGGANIEMPAHPPTTDGTGVVEVGKREDGNFENPVYNMQSPELQAVGNYDNVTPTAQAEALPTKVDLGADLTQAGPLPEKTGLPTPAYSPTEAEGDTNVLVTKDKM</sequence>
<comment type="subcellular location">
    <subcellularLocation>
        <location evidence="1">Cell membrane</location>
        <topology evidence="1">Single-pass type I membrane protein</topology>
    </subcellularLocation>
    <subcellularLocation>
        <location evidence="16">Membrane</location>
        <location evidence="16">Coated pit</location>
    </subcellularLocation>
</comment>
<dbReference type="FunFam" id="4.10.400.10:FF:000005">
    <property type="entry name" value="low-density lipoprotein receptor-related protein 1B"/>
    <property type="match status" value="1"/>
</dbReference>
<proteinExistence type="inferred from homology"/>
<feature type="disulfide bond" evidence="18">
    <location>
        <begin position="1272"/>
        <end position="1287"/>
    </location>
</feature>
<feature type="repeat" description="LDL-receptor class B" evidence="19">
    <location>
        <begin position="990"/>
        <end position="1033"/>
    </location>
</feature>
<dbReference type="GO" id="GO:0005905">
    <property type="term" value="C:clathrin-coated pit"/>
    <property type="evidence" value="ECO:0007669"/>
    <property type="project" value="UniProtKB-KW"/>
</dbReference>
<feature type="repeat" description="LDL-receptor class B" evidence="19">
    <location>
        <begin position="3412"/>
        <end position="3454"/>
    </location>
</feature>
<name>A0A8B7ZFL6_ACAPL</name>
<feature type="disulfide bond" evidence="18">
    <location>
        <begin position="3132"/>
        <end position="3150"/>
    </location>
</feature>
<dbReference type="SUPFAM" id="SSF63825">
    <property type="entry name" value="YWTD domain"/>
    <property type="match status" value="8"/>
</dbReference>
<dbReference type="FunFam" id="4.10.400.10:FF:000001">
    <property type="entry name" value="Low-density lipoprotein receptor-related protein 1"/>
    <property type="match status" value="1"/>
</dbReference>
<evidence type="ECO:0000256" key="6">
    <source>
        <dbReference type="ARBA" id="ARBA00022692"/>
    </source>
</evidence>
<feature type="repeat" description="LDL-receptor class B" evidence="19">
    <location>
        <begin position="4201"/>
        <end position="4247"/>
    </location>
</feature>
<evidence type="ECO:0000256" key="18">
    <source>
        <dbReference type="PROSITE-ProRule" id="PRU00124"/>
    </source>
</evidence>
<dbReference type="CDD" id="cd00112">
    <property type="entry name" value="LDLa"/>
    <property type="match status" value="34"/>
</dbReference>
<reference evidence="24" key="1">
    <citation type="submission" date="2025-08" db="UniProtKB">
        <authorList>
            <consortium name="RefSeq"/>
        </authorList>
    </citation>
    <scope>IDENTIFICATION</scope>
</reference>
<evidence type="ECO:0000256" key="9">
    <source>
        <dbReference type="ARBA" id="ARBA00022837"/>
    </source>
</evidence>
<dbReference type="PANTHER" id="PTHR22722:SF14">
    <property type="entry name" value="MEGALIN, ISOFORM A"/>
    <property type="match status" value="1"/>
</dbReference>
<evidence type="ECO:0000256" key="11">
    <source>
        <dbReference type="ARBA" id="ARBA00023136"/>
    </source>
</evidence>
<feature type="repeat" description="LDL-receptor class B" evidence="19">
    <location>
        <begin position="2305"/>
        <end position="2349"/>
    </location>
</feature>
<feature type="disulfide bond" evidence="18">
    <location>
        <begin position="3692"/>
        <end position="3707"/>
    </location>
</feature>
<dbReference type="Pfam" id="PF24468">
    <property type="entry name" value="EGF_LRP2"/>
    <property type="match status" value="1"/>
</dbReference>
<feature type="disulfide bond" evidence="18">
    <location>
        <begin position="3964"/>
        <end position="3982"/>
    </location>
</feature>
<keyword evidence="15" id="KW-0325">Glycoprotein</keyword>
<keyword evidence="12 17" id="KW-1015">Disulfide bond</keyword>
<feature type="repeat" description="LDL-receptor class B" evidence="19">
    <location>
        <begin position="3369"/>
        <end position="3411"/>
    </location>
</feature>
<dbReference type="Gene3D" id="2.120.10.30">
    <property type="entry name" value="TolB, C-terminal domain"/>
    <property type="match status" value="8"/>
</dbReference>
<dbReference type="PROSITE" id="PS51120">
    <property type="entry name" value="LDLRB"/>
    <property type="match status" value="14"/>
</dbReference>
<feature type="disulfide bond" evidence="18">
    <location>
        <begin position="214"/>
        <end position="232"/>
    </location>
</feature>
<feature type="disulfide bond" evidence="18">
    <location>
        <begin position="207"/>
        <end position="219"/>
    </location>
</feature>
<dbReference type="InterPro" id="IPR036055">
    <property type="entry name" value="LDL_receptor-like_sf"/>
</dbReference>
<feature type="disulfide bond" evidence="18">
    <location>
        <begin position="3719"/>
        <end position="3737"/>
    </location>
</feature>
<dbReference type="GO" id="GO:0005509">
    <property type="term" value="F:calcium ion binding"/>
    <property type="evidence" value="ECO:0007669"/>
    <property type="project" value="InterPro"/>
</dbReference>
<feature type="disulfide bond" evidence="18">
    <location>
        <begin position="3680"/>
        <end position="3698"/>
    </location>
</feature>
<dbReference type="RefSeq" id="XP_022104409.1">
    <property type="nucleotide sequence ID" value="XM_022248717.1"/>
</dbReference>
<feature type="disulfide bond" evidence="18">
    <location>
        <begin position="3165"/>
        <end position="3177"/>
    </location>
</feature>
<dbReference type="PROSITE" id="PS01187">
    <property type="entry name" value="EGF_CA"/>
    <property type="match status" value="4"/>
</dbReference>
<feature type="disulfide bond" evidence="18">
    <location>
        <begin position="3224"/>
        <end position="3239"/>
    </location>
</feature>
<feature type="disulfide bond" evidence="18">
    <location>
        <begin position="2894"/>
        <end position="2909"/>
    </location>
</feature>
<feature type="disulfide bond" evidence="18">
    <location>
        <begin position="293"/>
        <end position="311"/>
    </location>
</feature>
<keyword evidence="23" id="KW-1185">Reference proteome</keyword>
<dbReference type="InterPro" id="IPR011042">
    <property type="entry name" value="6-blade_b-propeller_TolB-like"/>
</dbReference>
<feature type="disulfide bond" evidence="18">
    <location>
        <begin position="3712"/>
        <end position="3724"/>
    </location>
</feature>
<feature type="disulfide bond" evidence="18">
    <location>
        <begin position="3760"/>
        <end position="3778"/>
    </location>
</feature>
<feature type="repeat" description="LDL-receptor class B" evidence="19">
    <location>
        <begin position="4308"/>
        <end position="4351"/>
    </location>
</feature>
<evidence type="ECO:0000256" key="3">
    <source>
        <dbReference type="ARBA" id="ARBA00022475"/>
    </source>
</evidence>
<evidence type="ECO:0000256" key="12">
    <source>
        <dbReference type="ARBA" id="ARBA00023157"/>
    </source>
</evidence>
<feature type="disulfide bond" evidence="18">
    <location>
        <begin position="383"/>
        <end position="398"/>
    </location>
</feature>
<evidence type="ECO:0000256" key="10">
    <source>
        <dbReference type="ARBA" id="ARBA00022989"/>
    </source>
</evidence>
<dbReference type="Gene3D" id="2.10.25.10">
    <property type="entry name" value="Laminin"/>
    <property type="match status" value="8"/>
</dbReference>
<dbReference type="PROSITE" id="PS01186">
    <property type="entry name" value="EGF_2"/>
    <property type="match status" value="5"/>
</dbReference>
<feature type="disulfide bond" evidence="18">
    <location>
        <begin position="2882"/>
        <end position="2900"/>
    </location>
</feature>
<evidence type="ECO:0000256" key="13">
    <source>
        <dbReference type="ARBA" id="ARBA00023170"/>
    </source>
</evidence>
<feature type="disulfide bond" evidence="18">
    <location>
        <begin position="1340"/>
        <end position="1358"/>
    </location>
</feature>
<feature type="disulfide bond" evidence="18">
    <location>
        <begin position="3105"/>
        <end position="3120"/>
    </location>
</feature>
<feature type="disulfide bond" evidence="18">
    <location>
        <begin position="286"/>
        <end position="298"/>
    </location>
</feature>
<dbReference type="PROSITE" id="PS00010">
    <property type="entry name" value="ASX_HYDROXYL"/>
    <property type="match status" value="3"/>
</dbReference>
<dbReference type="GO" id="GO:0042562">
    <property type="term" value="F:hormone binding"/>
    <property type="evidence" value="ECO:0007669"/>
    <property type="project" value="TreeGrafter"/>
</dbReference>
<dbReference type="FunFam" id="2.10.25.10:FF:000009">
    <property type="entry name" value="Low-density lipoprotein receptor isoform 1"/>
    <property type="match status" value="2"/>
</dbReference>
<keyword evidence="7" id="KW-0732">Signal</keyword>
<evidence type="ECO:0000256" key="4">
    <source>
        <dbReference type="ARBA" id="ARBA00022536"/>
    </source>
</evidence>
<feature type="disulfide bond" evidence="18">
    <location>
        <begin position="168"/>
        <end position="180"/>
    </location>
</feature>
<feature type="disulfide bond" evidence="18">
    <location>
        <begin position="3212"/>
        <end position="3230"/>
    </location>
</feature>
<feature type="disulfide bond" evidence="17">
    <location>
        <begin position="4524"/>
        <end position="4533"/>
    </location>
</feature>
<evidence type="ECO:0000259" key="22">
    <source>
        <dbReference type="PROSITE" id="PS50026"/>
    </source>
</evidence>
<evidence type="ECO:0000256" key="20">
    <source>
        <dbReference type="SAM" id="MobiDB-lite"/>
    </source>
</evidence>
<feature type="domain" description="EGF-like" evidence="22">
    <location>
        <begin position="4504"/>
        <end position="4534"/>
    </location>
</feature>
<feature type="repeat" description="LDL-receptor class B" evidence="19">
    <location>
        <begin position="3499"/>
        <end position="3541"/>
    </location>
</feature>
<dbReference type="Pfam" id="PF12662">
    <property type="entry name" value="cEGF"/>
    <property type="match status" value="1"/>
</dbReference>
<feature type="disulfide bond" evidence="18">
    <location>
        <begin position="332"/>
        <end position="350"/>
    </location>
</feature>
<evidence type="ECO:0000256" key="8">
    <source>
        <dbReference type="ARBA" id="ARBA00022737"/>
    </source>
</evidence>
<dbReference type="SUPFAM" id="SSF57196">
    <property type="entry name" value="EGF/Laminin"/>
    <property type="match status" value="5"/>
</dbReference>
<feature type="disulfide bond" evidence="18">
    <location>
        <begin position="3957"/>
        <end position="3969"/>
    </location>
</feature>
<feature type="repeat" description="LDL-receptor class B" evidence="19">
    <location>
        <begin position="615"/>
        <end position="657"/>
    </location>
</feature>
<feature type="repeat" description="LDL-receptor class B" evidence="19">
    <location>
        <begin position="1617"/>
        <end position="1659"/>
    </location>
</feature>
<keyword evidence="13" id="KW-0675">Receptor</keyword>
<evidence type="ECO:0000256" key="17">
    <source>
        <dbReference type="PROSITE-ProRule" id="PRU00076"/>
    </source>
</evidence>
<evidence type="ECO:0000256" key="14">
    <source>
        <dbReference type="ARBA" id="ARBA00023176"/>
    </source>
</evidence>